<keyword evidence="5" id="KW-0732">Signal</keyword>
<name>Q2CF76_OCEGH</name>
<dbReference type="OrthoDB" id="5514238at2"/>
<feature type="signal peptide" evidence="5">
    <location>
        <begin position="1"/>
        <end position="19"/>
    </location>
</feature>
<dbReference type="STRING" id="314256.OG2516_17520"/>
<evidence type="ECO:0000259" key="6">
    <source>
        <dbReference type="PROSITE" id="PS51007"/>
    </source>
</evidence>
<dbReference type="GO" id="GO:0009055">
    <property type="term" value="F:electron transfer activity"/>
    <property type="evidence" value="ECO:0007669"/>
    <property type="project" value="InterPro"/>
</dbReference>
<keyword evidence="2 4" id="KW-0479">Metal-binding</keyword>
<keyword evidence="8" id="KW-1185">Reference proteome</keyword>
<evidence type="ECO:0000313" key="7">
    <source>
        <dbReference type="EMBL" id="EAR51251.1"/>
    </source>
</evidence>
<dbReference type="eggNOG" id="COG2863">
    <property type="taxonomic scope" value="Bacteria"/>
</dbReference>
<keyword evidence="3 4" id="KW-0408">Iron</keyword>
<dbReference type="Pfam" id="PF13442">
    <property type="entry name" value="Cytochrome_CBB3"/>
    <property type="match status" value="1"/>
</dbReference>
<gene>
    <name evidence="7" type="ORF">OG2516_17520</name>
</gene>
<dbReference type="Gene3D" id="1.10.760.10">
    <property type="entry name" value="Cytochrome c-like domain"/>
    <property type="match status" value="1"/>
</dbReference>
<dbReference type="RefSeq" id="WP_007256781.1">
    <property type="nucleotide sequence ID" value="NZ_CH724109.1"/>
</dbReference>
<protein>
    <submittedName>
        <fullName evidence="7">Class I monoheme cytochrome c</fullName>
    </submittedName>
</protein>
<dbReference type="PROSITE" id="PS51257">
    <property type="entry name" value="PROKAR_LIPOPROTEIN"/>
    <property type="match status" value="1"/>
</dbReference>
<dbReference type="GO" id="GO:0046872">
    <property type="term" value="F:metal ion binding"/>
    <property type="evidence" value="ECO:0007669"/>
    <property type="project" value="UniProtKB-KW"/>
</dbReference>
<evidence type="ECO:0000256" key="3">
    <source>
        <dbReference type="ARBA" id="ARBA00023004"/>
    </source>
</evidence>
<accession>Q2CF76</accession>
<dbReference type="Proteomes" id="UP000003635">
    <property type="component" value="Unassembled WGS sequence"/>
</dbReference>
<dbReference type="GO" id="GO:0020037">
    <property type="term" value="F:heme binding"/>
    <property type="evidence" value="ECO:0007669"/>
    <property type="project" value="InterPro"/>
</dbReference>
<sequence>MTRALIATFLLVAACAPQAPTEGAVDGRALYRANCASCHGDGGRGDGPLADGLPRAPTDLTRLTDPDGAFPMAQAMSHIDGYRRADDPDLVMPEFGDALGGTLIPFDSGDGILTPTPAALAALGEYLATLQG</sequence>
<feature type="domain" description="Cytochrome c" evidence="6">
    <location>
        <begin position="22"/>
        <end position="131"/>
    </location>
</feature>
<feature type="chain" id="PRO_5004207248" evidence="5">
    <location>
        <begin position="20"/>
        <end position="132"/>
    </location>
</feature>
<organism evidence="7 8">
    <name type="scientific">Oceanicola granulosus (strain ATCC BAA-861 / DSM 15982 / KCTC 12143 / HTCC2516)</name>
    <dbReference type="NCBI Taxonomy" id="314256"/>
    <lineage>
        <taxon>Bacteria</taxon>
        <taxon>Pseudomonadati</taxon>
        <taxon>Pseudomonadota</taxon>
        <taxon>Alphaproteobacteria</taxon>
        <taxon>Rhodobacterales</taxon>
        <taxon>Roseobacteraceae</taxon>
        <taxon>Oceanicola</taxon>
    </lineage>
</organism>
<dbReference type="InterPro" id="IPR036909">
    <property type="entry name" value="Cyt_c-like_dom_sf"/>
</dbReference>
<dbReference type="SUPFAM" id="SSF46626">
    <property type="entry name" value="Cytochrome c"/>
    <property type="match status" value="1"/>
</dbReference>
<evidence type="ECO:0000256" key="1">
    <source>
        <dbReference type="ARBA" id="ARBA00022617"/>
    </source>
</evidence>
<dbReference type="EMBL" id="AAOT01000014">
    <property type="protein sequence ID" value="EAR51251.1"/>
    <property type="molecule type" value="Genomic_DNA"/>
</dbReference>
<keyword evidence="1 4" id="KW-0349">Heme</keyword>
<comment type="caution">
    <text evidence="7">The sequence shown here is derived from an EMBL/GenBank/DDBJ whole genome shotgun (WGS) entry which is preliminary data.</text>
</comment>
<dbReference type="InterPro" id="IPR009056">
    <property type="entry name" value="Cyt_c-like_dom"/>
</dbReference>
<evidence type="ECO:0000256" key="2">
    <source>
        <dbReference type="ARBA" id="ARBA00022723"/>
    </source>
</evidence>
<dbReference type="AlphaFoldDB" id="Q2CF76"/>
<proteinExistence type="predicted"/>
<reference evidence="7 8" key="1">
    <citation type="journal article" date="2010" name="J. Bacteriol.">
        <title>Genome sequences of Oceanicola granulosus HTCC2516(T) and Oceanicola batsensis HTCC2597(TDelta).</title>
        <authorList>
            <person name="Thrash J.C."/>
            <person name="Cho J.C."/>
            <person name="Vergin K.L."/>
            <person name="Giovannoni S.J."/>
        </authorList>
    </citation>
    <scope>NUCLEOTIDE SEQUENCE [LARGE SCALE GENOMIC DNA]</scope>
    <source>
        <strain evidence="8">ATCC BAA-861 / DSM 15982 / KCTC 12143 / HTCC2516</strain>
    </source>
</reference>
<evidence type="ECO:0000256" key="4">
    <source>
        <dbReference type="PROSITE-ProRule" id="PRU00433"/>
    </source>
</evidence>
<evidence type="ECO:0000256" key="5">
    <source>
        <dbReference type="SAM" id="SignalP"/>
    </source>
</evidence>
<dbReference type="HOGENOM" id="CLU_131567_1_0_5"/>
<dbReference type="PROSITE" id="PS51007">
    <property type="entry name" value="CYTC"/>
    <property type="match status" value="1"/>
</dbReference>
<evidence type="ECO:0000313" key="8">
    <source>
        <dbReference type="Proteomes" id="UP000003635"/>
    </source>
</evidence>